<feature type="transmembrane region" description="Helical" evidence="1">
    <location>
        <begin position="47"/>
        <end position="69"/>
    </location>
</feature>
<keyword evidence="1" id="KW-0472">Membrane</keyword>
<sequence>MMGDDDDDDVVFLDDEEIDDEDWLEEEDLGNAGRPGMLPPRVSRHRLLVTLAALAVFLGGTGAVFTAAYHRHMTDLRIANLLDLAAAASPQIPGLADLGFSTIWHAEVREQVVVPVVNQGPRPVELLGAVLSEPGMISTADLKPTGAKTLRTGEVGDLAGEITVSCAQAATARIAVTGNDPSASAPRQTAPSLRVQARTTSGTVAQATLNPESGQALGGEIQQRICTQQGAFVVGDAQQITHYDRSTHILTFTWSATSRADSPLWYDATLALSEPGHDAAEPCTAETVSPAGQPYIGTLEPGATIRATFEIQMSNCPSGTSPPDTEALFLNLELAIDGTSVLTELNSYPVQLS</sequence>
<dbReference type="EMBL" id="JAGSOH010000113">
    <property type="protein sequence ID" value="MBR7830076.1"/>
    <property type="molecule type" value="Genomic_DNA"/>
</dbReference>
<accession>A0A941EET6</accession>
<keyword evidence="3" id="KW-1185">Reference proteome</keyword>
<evidence type="ECO:0000256" key="1">
    <source>
        <dbReference type="SAM" id="Phobius"/>
    </source>
</evidence>
<dbReference type="Proteomes" id="UP000676325">
    <property type="component" value="Unassembled WGS sequence"/>
</dbReference>
<comment type="caution">
    <text evidence="2">The sequence shown here is derived from an EMBL/GenBank/DDBJ whole genome shotgun (WGS) entry which is preliminary data.</text>
</comment>
<proteinExistence type="predicted"/>
<evidence type="ECO:0000313" key="2">
    <source>
        <dbReference type="EMBL" id="MBR7830076.1"/>
    </source>
</evidence>
<dbReference type="AlphaFoldDB" id="A0A941EET6"/>
<organism evidence="2 3">
    <name type="scientific">Actinospica acidithermotolerans</name>
    <dbReference type="NCBI Taxonomy" id="2828514"/>
    <lineage>
        <taxon>Bacteria</taxon>
        <taxon>Bacillati</taxon>
        <taxon>Actinomycetota</taxon>
        <taxon>Actinomycetes</taxon>
        <taxon>Catenulisporales</taxon>
        <taxon>Actinospicaceae</taxon>
        <taxon>Actinospica</taxon>
    </lineage>
</organism>
<dbReference type="RefSeq" id="WP_212521206.1">
    <property type="nucleotide sequence ID" value="NZ_JAGSOH010000113.1"/>
</dbReference>
<gene>
    <name evidence="2" type="ORF">KDK95_27485</name>
</gene>
<name>A0A941EET6_9ACTN</name>
<protein>
    <submittedName>
        <fullName evidence="2">Uncharacterized protein</fullName>
    </submittedName>
</protein>
<keyword evidence="1" id="KW-1133">Transmembrane helix</keyword>
<reference evidence="2" key="1">
    <citation type="submission" date="2021-04" db="EMBL/GenBank/DDBJ databases">
        <title>Genome based classification of Actinospica acidithermotolerans sp. nov., an actinobacterium isolated from an Indonesian hot spring.</title>
        <authorList>
            <person name="Kusuma A.B."/>
            <person name="Putra K.E."/>
            <person name="Nafisah S."/>
            <person name="Loh J."/>
            <person name="Nouioui I."/>
            <person name="Goodfellow M."/>
        </authorList>
    </citation>
    <scope>NUCLEOTIDE SEQUENCE</scope>
    <source>
        <strain evidence="2">MGRD01-02</strain>
    </source>
</reference>
<keyword evidence="1" id="KW-0812">Transmembrane</keyword>
<evidence type="ECO:0000313" key="3">
    <source>
        <dbReference type="Proteomes" id="UP000676325"/>
    </source>
</evidence>